<dbReference type="EMBL" id="VXIS01000048">
    <property type="protein sequence ID" value="KAA8910273.1"/>
    <property type="molecule type" value="Genomic_DNA"/>
</dbReference>
<dbReference type="PANTHER" id="PTHR10094">
    <property type="entry name" value="STEROL CARRIER PROTEIN 2 SCP-2 FAMILY PROTEIN"/>
    <property type="match status" value="1"/>
</dbReference>
<comment type="caution">
    <text evidence="2">The sequence shown here is derived from an EMBL/GenBank/DDBJ whole genome shotgun (WGS) entry which is preliminary data.</text>
</comment>
<dbReference type="SUPFAM" id="SSF55718">
    <property type="entry name" value="SCP-like"/>
    <property type="match status" value="1"/>
</dbReference>
<sequence>MTLSNPAFPSSTTFDLISTALQDGNTKADAIKRGNGIFVFTLKNSAGETESWYIDLKSTGEVGKGVPEKSDVTLSLSDEDFAKLVAGKVQAQRLFMGGKLKVKGDVMKATKAEVVLKSARPPAAKL</sequence>
<dbReference type="FunFam" id="3.30.1050.10:FF:000001">
    <property type="entry name" value="Putative Non-specific lipid-transfer protein"/>
    <property type="match status" value="1"/>
</dbReference>
<evidence type="ECO:0000313" key="2">
    <source>
        <dbReference type="EMBL" id="KAA8910273.1"/>
    </source>
</evidence>
<dbReference type="AlphaFoldDB" id="A0A5J5F3M1"/>
<reference evidence="2 3" key="1">
    <citation type="submission" date="2019-09" db="EMBL/GenBank/DDBJ databases">
        <title>Draft genome of the ectomycorrhizal ascomycete Sphaerosporella brunnea.</title>
        <authorList>
            <consortium name="DOE Joint Genome Institute"/>
            <person name="Benucci G.M."/>
            <person name="Marozzi G."/>
            <person name="Antonielli L."/>
            <person name="Sanchez S."/>
            <person name="Marco P."/>
            <person name="Wang X."/>
            <person name="Falini L.B."/>
            <person name="Barry K."/>
            <person name="Haridas S."/>
            <person name="Lipzen A."/>
            <person name="Labutti K."/>
            <person name="Grigoriev I.V."/>
            <person name="Murat C."/>
            <person name="Martin F."/>
            <person name="Albertini E."/>
            <person name="Donnini D."/>
            <person name="Bonito G."/>
        </authorList>
    </citation>
    <scope>NUCLEOTIDE SEQUENCE [LARGE SCALE GENOMIC DNA]</scope>
    <source>
        <strain evidence="2 3">Sb_GMNB300</strain>
    </source>
</reference>
<dbReference type="GO" id="GO:0005829">
    <property type="term" value="C:cytosol"/>
    <property type="evidence" value="ECO:0007669"/>
    <property type="project" value="TreeGrafter"/>
</dbReference>
<dbReference type="Pfam" id="PF02036">
    <property type="entry name" value="SCP2"/>
    <property type="match status" value="1"/>
</dbReference>
<dbReference type="Proteomes" id="UP000326924">
    <property type="component" value="Unassembled WGS sequence"/>
</dbReference>
<proteinExistence type="predicted"/>
<name>A0A5J5F3M1_9PEZI</name>
<evidence type="ECO:0000313" key="3">
    <source>
        <dbReference type="Proteomes" id="UP000326924"/>
    </source>
</evidence>
<dbReference type="OrthoDB" id="10265837at2759"/>
<evidence type="ECO:0000259" key="1">
    <source>
        <dbReference type="Pfam" id="PF02036"/>
    </source>
</evidence>
<keyword evidence="3" id="KW-1185">Reference proteome</keyword>
<feature type="domain" description="SCP2" evidence="1">
    <location>
        <begin position="21"/>
        <end position="117"/>
    </location>
</feature>
<gene>
    <name evidence="2" type="ORF">FN846DRAFT_905129</name>
</gene>
<dbReference type="InterPro" id="IPR003033">
    <property type="entry name" value="SCP2_sterol-bd_dom"/>
</dbReference>
<dbReference type="PANTHER" id="PTHR10094:SF25">
    <property type="entry name" value="SCP2 STEROL-BINDING DOMAIN-CONTAINING PROTEIN 1"/>
    <property type="match status" value="1"/>
</dbReference>
<protein>
    <submittedName>
        <fullName evidence="2">Putative fatty acid-binding protein</fullName>
    </submittedName>
</protein>
<accession>A0A5J5F3M1</accession>
<organism evidence="2 3">
    <name type="scientific">Sphaerosporella brunnea</name>
    <dbReference type="NCBI Taxonomy" id="1250544"/>
    <lineage>
        <taxon>Eukaryota</taxon>
        <taxon>Fungi</taxon>
        <taxon>Dikarya</taxon>
        <taxon>Ascomycota</taxon>
        <taxon>Pezizomycotina</taxon>
        <taxon>Pezizomycetes</taxon>
        <taxon>Pezizales</taxon>
        <taxon>Pyronemataceae</taxon>
        <taxon>Sphaerosporella</taxon>
    </lineage>
</organism>
<dbReference type="InterPro" id="IPR036527">
    <property type="entry name" value="SCP2_sterol-bd_dom_sf"/>
</dbReference>
<dbReference type="InParanoid" id="A0A5J5F3M1"/>
<dbReference type="Gene3D" id="3.30.1050.10">
    <property type="entry name" value="SCP2 sterol-binding domain"/>
    <property type="match status" value="1"/>
</dbReference>